<sequence>MAGTAAPKTLDVSGGKIFYEEAGKGRPIVLLHEGIADRRMWNREFPLLARDHQVVRYDLRGYGRSTPATSEFSPVRDLVALLDHLALERPVIVGPSVGGKIALDTALAFPTRVSALLLVAPGYSGMDYDQFPGGKAVFERDETLSKAASDAWSAGKLEEAIEHLRQLWGSALAGSSLDLFRLMVRDNPEEVLGERSGRFETREGPPAAGRLTEIHVPTRILVGDRDNPAMPHCANFL</sequence>
<dbReference type="Gene3D" id="3.40.50.1820">
    <property type="entry name" value="alpha/beta hydrolase"/>
    <property type="match status" value="1"/>
</dbReference>
<dbReference type="EMBL" id="AUZY01008845">
    <property type="protein sequence ID" value="EQD44671.1"/>
    <property type="molecule type" value="Genomic_DNA"/>
</dbReference>
<reference evidence="2" key="2">
    <citation type="journal article" date="2014" name="ISME J.">
        <title>Microbial stratification in low pH oxic and suboxic macroscopic growths along an acid mine drainage.</title>
        <authorList>
            <person name="Mendez-Garcia C."/>
            <person name="Mesa V."/>
            <person name="Sprenger R.R."/>
            <person name="Richter M."/>
            <person name="Diez M.S."/>
            <person name="Solano J."/>
            <person name="Bargiela R."/>
            <person name="Golyshina O.V."/>
            <person name="Manteca A."/>
            <person name="Ramos J.L."/>
            <person name="Gallego J.R."/>
            <person name="Llorente I."/>
            <person name="Martins Dos Santos V.A."/>
            <person name="Jensen O.N."/>
            <person name="Pelaez A.I."/>
            <person name="Sanchez J."/>
            <person name="Ferrer M."/>
        </authorList>
    </citation>
    <scope>NUCLEOTIDE SEQUENCE</scope>
</reference>
<dbReference type="SUPFAM" id="SSF53474">
    <property type="entry name" value="alpha/beta-Hydrolases"/>
    <property type="match status" value="1"/>
</dbReference>
<dbReference type="PANTHER" id="PTHR43798">
    <property type="entry name" value="MONOACYLGLYCEROL LIPASE"/>
    <property type="match status" value="1"/>
</dbReference>
<evidence type="ECO:0000259" key="1">
    <source>
        <dbReference type="Pfam" id="PF00561"/>
    </source>
</evidence>
<dbReference type="GO" id="GO:0016787">
    <property type="term" value="F:hydrolase activity"/>
    <property type="evidence" value="ECO:0007669"/>
    <property type="project" value="UniProtKB-KW"/>
</dbReference>
<dbReference type="AlphaFoldDB" id="T0Z9P8"/>
<reference evidence="2" key="1">
    <citation type="submission" date="2013-08" db="EMBL/GenBank/DDBJ databases">
        <authorList>
            <person name="Mendez C."/>
            <person name="Richter M."/>
            <person name="Ferrer M."/>
            <person name="Sanchez J."/>
        </authorList>
    </citation>
    <scope>NUCLEOTIDE SEQUENCE</scope>
</reference>
<feature type="non-terminal residue" evidence="2">
    <location>
        <position position="237"/>
    </location>
</feature>
<dbReference type="InterPro" id="IPR050266">
    <property type="entry name" value="AB_hydrolase_sf"/>
</dbReference>
<dbReference type="Pfam" id="PF00561">
    <property type="entry name" value="Abhydrolase_1"/>
    <property type="match status" value="1"/>
</dbReference>
<protein>
    <submittedName>
        <fullName evidence="2">Alpha/beta hydrolase fold protein</fullName>
    </submittedName>
</protein>
<evidence type="ECO:0000313" key="2">
    <source>
        <dbReference type="EMBL" id="EQD44671.1"/>
    </source>
</evidence>
<organism evidence="2">
    <name type="scientific">mine drainage metagenome</name>
    <dbReference type="NCBI Taxonomy" id="410659"/>
    <lineage>
        <taxon>unclassified sequences</taxon>
        <taxon>metagenomes</taxon>
        <taxon>ecological metagenomes</taxon>
    </lineage>
</organism>
<comment type="caution">
    <text evidence="2">The sequence shown here is derived from an EMBL/GenBank/DDBJ whole genome shotgun (WGS) entry which is preliminary data.</text>
</comment>
<dbReference type="InterPro" id="IPR029058">
    <property type="entry name" value="AB_hydrolase_fold"/>
</dbReference>
<keyword evidence="2" id="KW-0378">Hydrolase</keyword>
<dbReference type="InterPro" id="IPR000073">
    <property type="entry name" value="AB_hydrolase_1"/>
</dbReference>
<dbReference type="PRINTS" id="PR00111">
    <property type="entry name" value="ABHYDROLASE"/>
</dbReference>
<accession>T0Z9P8</accession>
<proteinExistence type="predicted"/>
<name>T0Z9P8_9ZZZZ</name>
<gene>
    <name evidence="2" type="ORF">B1B_13433</name>
</gene>
<dbReference type="PRINTS" id="PR00412">
    <property type="entry name" value="EPOXHYDRLASE"/>
</dbReference>
<feature type="domain" description="AB hydrolase-1" evidence="1">
    <location>
        <begin position="27"/>
        <end position="126"/>
    </location>
</feature>
<dbReference type="InterPro" id="IPR000639">
    <property type="entry name" value="Epox_hydrolase-like"/>
</dbReference>